<reference evidence="2" key="1">
    <citation type="journal article" date="2019" name="MBio">
        <title>Virus Genomes from Deep Sea Sediments Expand the Ocean Megavirome and Support Independent Origins of Viral Gigantism.</title>
        <authorList>
            <person name="Backstrom D."/>
            <person name="Yutin N."/>
            <person name="Jorgensen S.L."/>
            <person name="Dharamshi J."/>
            <person name="Homa F."/>
            <person name="Zaremba-Niedwiedzka K."/>
            <person name="Spang A."/>
            <person name="Wolf Y.I."/>
            <person name="Koonin E.V."/>
            <person name="Ettema T.J."/>
        </authorList>
    </citation>
    <scope>NUCLEOTIDE SEQUENCE</scope>
</reference>
<dbReference type="InterPro" id="IPR036249">
    <property type="entry name" value="Thioredoxin-like_sf"/>
</dbReference>
<gene>
    <name evidence="2" type="ORF">LCIVAC01_00500</name>
</gene>
<dbReference type="Gene3D" id="3.40.30.10">
    <property type="entry name" value="Glutaredoxin"/>
    <property type="match status" value="1"/>
</dbReference>
<evidence type="ECO:0000313" key="2">
    <source>
        <dbReference type="EMBL" id="QBK85241.1"/>
    </source>
</evidence>
<dbReference type="SUPFAM" id="SSF52833">
    <property type="entry name" value="Thioredoxin-like"/>
    <property type="match status" value="1"/>
</dbReference>
<dbReference type="InterPro" id="IPR013766">
    <property type="entry name" value="Thioredoxin_domain"/>
</dbReference>
<accession>A0A481YPT0</accession>
<sequence length="181" mass="20656">MSGLYFLQNGDFQITRGTKGNILCHGIAGFSLILFYSTQCKHCQNLIPIFKQLPGTIQGCEFGMVNVSHNREILRLSENTIVPITYVPLLILYINGRPFMRYDGPHEEGEIRRFIVEVANKVANKQKFSEKEVKKNKRSIPAYCVGKPLYGDENKTYLIFDLAYSKNAAQGRQLGRRAQNY</sequence>
<feature type="domain" description="Thioredoxin" evidence="1">
    <location>
        <begin position="31"/>
        <end position="115"/>
    </location>
</feature>
<organism evidence="2">
    <name type="scientific">Iridovirus LCIVAC01</name>
    <dbReference type="NCBI Taxonomy" id="2506607"/>
    <lineage>
        <taxon>Viruses</taxon>
        <taxon>Varidnaviria</taxon>
        <taxon>Bamfordvirae</taxon>
        <taxon>Nucleocytoviricota</taxon>
        <taxon>Megaviricetes</taxon>
        <taxon>Pimascovirales</taxon>
        <taxon>Pimascovirales incertae sedis</taxon>
        <taxon>Iridoviridae</taxon>
    </lineage>
</organism>
<dbReference type="Pfam" id="PF00085">
    <property type="entry name" value="Thioredoxin"/>
    <property type="match status" value="1"/>
</dbReference>
<dbReference type="EMBL" id="MK500310">
    <property type="protein sequence ID" value="QBK85241.1"/>
    <property type="molecule type" value="Genomic_DNA"/>
</dbReference>
<proteinExistence type="predicted"/>
<name>A0A481YPT0_9VIRU</name>
<dbReference type="CDD" id="cd02947">
    <property type="entry name" value="TRX_family"/>
    <property type="match status" value="1"/>
</dbReference>
<evidence type="ECO:0000259" key="1">
    <source>
        <dbReference type="Pfam" id="PF00085"/>
    </source>
</evidence>
<protein>
    <submittedName>
        <fullName evidence="2">Thioredoxin</fullName>
    </submittedName>
</protein>